<keyword evidence="5 11" id="KW-0812">Transmembrane</keyword>
<evidence type="ECO:0000256" key="11">
    <source>
        <dbReference type="PROSITE-ProRule" id="PRU01360"/>
    </source>
</evidence>
<evidence type="ECO:0000259" key="14">
    <source>
        <dbReference type="Pfam" id="PF07715"/>
    </source>
</evidence>
<dbReference type="Gene3D" id="2.40.170.20">
    <property type="entry name" value="TonB-dependent receptor, beta-barrel domain"/>
    <property type="match status" value="1"/>
</dbReference>
<dbReference type="GO" id="GO:0006826">
    <property type="term" value="P:iron ion transport"/>
    <property type="evidence" value="ECO:0007669"/>
    <property type="project" value="UniProtKB-KW"/>
</dbReference>
<keyword evidence="9 11" id="KW-0472">Membrane</keyword>
<name>T0HMV9_9SPHN</name>
<accession>T0HMV9</accession>
<keyword evidence="3 11" id="KW-1134">Transmembrane beta strand</keyword>
<comment type="subcellular location">
    <subcellularLocation>
        <location evidence="1 11">Cell outer membrane</location>
        <topology evidence="1 11">Multi-pass membrane protein</topology>
    </subcellularLocation>
</comment>
<evidence type="ECO:0000256" key="9">
    <source>
        <dbReference type="ARBA" id="ARBA00023136"/>
    </source>
</evidence>
<keyword evidence="4" id="KW-0410">Iron transport</keyword>
<keyword evidence="2 11" id="KW-0813">Transport</keyword>
<evidence type="ECO:0000256" key="2">
    <source>
        <dbReference type="ARBA" id="ARBA00022448"/>
    </source>
</evidence>
<evidence type="ECO:0000256" key="3">
    <source>
        <dbReference type="ARBA" id="ARBA00022452"/>
    </source>
</evidence>
<dbReference type="SUPFAM" id="SSF56935">
    <property type="entry name" value="Porins"/>
    <property type="match status" value="1"/>
</dbReference>
<dbReference type="Proteomes" id="UP000015527">
    <property type="component" value="Unassembled WGS sequence"/>
</dbReference>
<evidence type="ECO:0000256" key="4">
    <source>
        <dbReference type="ARBA" id="ARBA00022496"/>
    </source>
</evidence>
<keyword evidence="16" id="KW-1185">Reference proteome</keyword>
<dbReference type="AlphaFoldDB" id="T0HMV9"/>
<sequence>MAITALSAQNIRDQSVVSFTDLTKVAPNVILRQTNGGGGTVAATIRGQTIAQANIANDSPIGFYFDDVILGQPKGATAGMFDIASVEVARGVQGTLRGRNNTGGAISVYTNRPELGEYSADGGITYGSRDYLQLHAIANIPVGETLAVRLGAQRITQDAQGHSVITGQGFGGRNEWIVRAGVLFEPAPGISVRATYEHTDIDQNPAGRRLIPGSLTYNALLSGTRTAQNPSGAQYSADELLPKRFWDGATSYEMPNDRAKIDFVRAVAEAEISDDMTFKVIAGYREFVASGGIDLEGSPATQLESENGGTSKQFTIEPQLSGSLFGDTLSYVLGYYHYSDKGQLVANTYSYGINAAAPTTPFRNSIVIRENAHNISDAGYGHLEWKATDKLELAAGVRYTKDQREVSPNRYLEHDNPNGSTYPLFQAGRVQNVGCLFTSPQDGVLRPAGGFVTVGTSVIASGACPDVTLRKNYSYWSYEFTARYKIDNDLSVYARTGLGQKSGGYNIPVVSTVVPPYKPERVRDYEVGLKGSGLFGGAFDFSLAAYYSDYQNLQRYLSNLLPGGVGVSNLIINAGSARVQGLEGDFTLRPAEGFQISGFFGYTDAKYKRFDTTGIDGNPLDLSDQKFLSTPKFNSRLGFLYTRDVAGGEMRVGGGWNHQSNSTLSVIGFPGAETGKLDLFDARISWTTPNDRLEFAIYGTNLSNRKYFTDVGINTIGVSTSPTAVSGAYGVQAEPRFIGASIRFRWP</sequence>
<dbReference type="OrthoDB" id="7510666at2"/>
<protein>
    <recommendedName>
        <fullName evidence="17">TonB-denpendent receptor</fullName>
    </recommendedName>
</protein>
<evidence type="ECO:0008006" key="17">
    <source>
        <dbReference type="Google" id="ProtNLM"/>
    </source>
</evidence>
<evidence type="ECO:0000259" key="13">
    <source>
        <dbReference type="Pfam" id="PF00593"/>
    </source>
</evidence>
<keyword evidence="10 11" id="KW-0998">Cell outer membrane</keyword>
<organism evidence="15 16">
    <name type="scientific">Novosphingobium lindaniclasticum LE124</name>
    <dbReference type="NCBI Taxonomy" id="1096930"/>
    <lineage>
        <taxon>Bacteria</taxon>
        <taxon>Pseudomonadati</taxon>
        <taxon>Pseudomonadota</taxon>
        <taxon>Alphaproteobacteria</taxon>
        <taxon>Sphingomonadales</taxon>
        <taxon>Sphingomonadaceae</taxon>
        <taxon>Novosphingobium</taxon>
    </lineage>
</organism>
<keyword evidence="7" id="KW-0406">Ion transport</keyword>
<dbReference type="PATRIC" id="fig|1096930.3.peg.2607"/>
<evidence type="ECO:0000256" key="8">
    <source>
        <dbReference type="ARBA" id="ARBA00023077"/>
    </source>
</evidence>
<gene>
    <name evidence="15" type="ORF">L284_13075</name>
</gene>
<dbReference type="PANTHER" id="PTHR32552">
    <property type="entry name" value="FERRICHROME IRON RECEPTOR-RELATED"/>
    <property type="match status" value="1"/>
</dbReference>
<dbReference type="PANTHER" id="PTHR32552:SF81">
    <property type="entry name" value="TONB-DEPENDENT OUTER MEMBRANE RECEPTOR"/>
    <property type="match status" value="1"/>
</dbReference>
<reference evidence="15 16" key="1">
    <citation type="journal article" date="2013" name="Genome Announc.">
        <title>Genome Sequence of Novosphingobium lindaniclasticum LE124T, Isolated from a Hexachlorocyclohexane Dumpsite.</title>
        <authorList>
            <person name="Saxena A."/>
            <person name="Nayyar N."/>
            <person name="Sangwan N."/>
            <person name="Kumari R."/>
            <person name="Khurana J.P."/>
            <person name="Lal R."/>
        </authorList>
    </citation>
    <scope>NUCLEOTIDE SEQUENCE [LARGE SCALE GENOMIC DNA]</scope>
    <source>
        <strain evidence="15 16">LE124</strain>
    </source>
</reference>
<feature type="domain" description="TonB-dependent receptor-like beta-barrel" evidence="13">
    <location>
        <begin position="223"/>
        <end position="702"/>
    </location>
</feature>
<dbReference type="PROSITE" id="PS52016">
    <property type="entry name" value="TONB_DEPENDENT_REC_3"/>
    <property type="match status" value="1"/>
</dbReference>
<dbReference type="InterPro" id="IPR039426">
    <property type="entry name" value="TonB-dep_rcpt-like"/>
</dbReference>
<dbReference type="InterPro" id="IPR000531">
    <property type="entry name" value="Beta-barrel_TonB"/>
</dbReference>
<dbReference type="eggNOG" id="COG4773">
    <property type="taxonomic scope" value="Bacteria"/>
</dbReference>
<evidence type="ECO:0000313" key="16">
    <source>
        <dbReference type="Proteomes" id="UP000015527"/>
    </source>
</evidence>
<evidence type="ECO:0000256" key="5">
    <source>
        <dbReference type="ARBA" id="ARBA00022692"/>
    </source>
</evidence>
<dbReference type="Pfam" id="PF07715">
    <property type="entry name" value="Plug"/>
    <property type="match status" value="1"/>
</dbReference>
<comment type="caution">
    <text evidence="15">The sequence shown here is derived from an EMBL/GenBank/DDBJ whole genome shotgun (WGS) entry which is preliminary data.</text>
</comment>
<evidence type="ECO:0000256" key="1">
    <source>
        <dbReference type="ARBA" id="ARBA00004571"/>
    </source>
</evidence>
<evidence type="ECO:0000256" key="10">
    <source>
        <dbReference type="ARBA" id="ARBA00023237"/>
    </source>
</evidence>
<dbReference type="InterPro" id="IPR036942">
    <property type="entry name" value="Beta-barrel_TonB_sf"/>
</dbReference>
<keyword evidence="6" id="KW-0408">Iron</keyword>
<dbReference type="Pfam" id="PF00593">
    <property type="entry name" value="TonB_dep_Rec_b-barrel"/>
    <property type="match status" value="1"/>
</dbReference>
<dbReference type="RefSeq" id="WP_021234447.1">
    <property type="nucleotide sequence ID" value="NZ_ATHL01000082.1"/>
</dbReference>
<dbReference type="EMBL" id="ATHL01000082">
    <property type="protein sequence ID" value="EQB14322.1"/>
    <property type="molecule type" value="Genomic_DNA"/>
</dbReference>
<evidence type="ECO:0000256" key="12">
    <source>
        <dbReference type="RuleBase" id="RU003357"/>
    </source>
</evidence>
<comment type="similarity">
    <text evidence="11 12">Belongs to the TonB-dependent receptor family.</text>
</comment>
<evidence type="ECO:0000256" key="7">
    <source>
        <dbReference type="ARBA" id="ARBA00023065"/>
    </source>
</evidence>
<keyword evidence="8 12" id="KW-0798">TonB box</keyword>
<feature type="domain" description="TonB-dependent receptor plug" evidence="14">
    <location>
        <begin position="2"/>
        <end position="105"/>
    </location>
</feature>
<dbReference type="InterPro" id="IPR012910">
    <property type="entry name" value="Plug_dom"/>
</dbReference>
<evidence type="ECO:0000313" key="15">
    <source>
        <dbReference type="EMBL" id="EQB14322.1"/>
    </source>
</evidence>
<dbReference type="GO" id="GO:0009279">
    <property type="term" value="C:cell outer membrane"/>
    <property type="evidence" value="ECO:0007669"/>
    <property type="project" value="UniProtKB-SubCell"/>
</dbReference>
<evidence type="ECO:0000256" key="6">
    <source>
        <dbReference type="ARBA" id="ARBA00023004"/>
    </source>
</evidence>
<proteinExistence type="inferred from homology"/>